<dbReference type="Proteomes" id="UP000054532">
    <property type="component" value="Unassembled WGS sequence"/>
</dbReference>
<dbReference type="AlphaFoldDB" id="W2N623"/>
<reference evidence="2" key="2">
    <citation type="submission" date="2013-11" db="EMBL/GenBank/DDBJ databases">
        <title>The Genome Sequence of Phytophthora parasitica IAC_01/95.</title>
        <authorList>
            <consortium name="The Broad Institute Genomics Platform"/>
            <person name="Russ C."/>
            <person name="Tyler B."/>
            <person name="Panabieres F."/>
            <person name="Shan W."/>
            <person name="Tripathy S."/>
            <person name="Grunwald N."/>
            <person name="Machado M."/>
            <person name="Johnson C.S."/>
            <person name="Arredondo F."/>
            <person name="Hong C."/>
            <person name="Coffey M."/>
            <person name="Young S.K."/>
            <person name="Zeng Q."/>
            <person name="Gargeya S."/>
            <person name="Fitzgerald M."/>
            <person name="Abouelleil A."/>
            <person name="Alvarado L."/>
            <person name="Chapman S.B."/>
            <person name="Gainer-Dewar J."/>
            <person name="Goldberg J."/>
            <person name="Griggs A."/>
            <person name="Gujja S."/>
            <person name="Hansen M."/>
            <person name="Howarth C."/>
            <person name="Imamovic A."/>
            <person name="Ireland A."/>
            <person name="Larimer J."/>
            <person name="McCowan C."/>
            <person name="Murphy C."/>
            <person name="Pearson M."/>
            <person name="Poon T.W."/>
            <person name="Priest M."/>
            <person name="Roberts A."/>
            <person name="Saif S."/>
            <person name="Shea T."/>
            <person name="Sykes S."/>
            <person name="Wortman J."/>
            <person name="Nusbaum C."/>
            <person name="Birren B."/>
        </authorList>
    </citation>
    <scope>NUCLEOTIDE SEQUENCE [LARGE SCALE GENOMIC DNA]</scope>
    <source>
        <strain evidence="2">IAC_01/95</strain>
    </source>
</reference>
<accession>W2N623</accession>
<dbReference type="EMBL" id="KI693645">
    <property type="protein sequence ID" value="ETM43174.1"/>
    <property type="molecule type" value="Genomic_DNA"/>
</dbReference>
<sequence length="35" mass="3797">MTKSRNPKLANRMVILQGTRNVPTVAARPTSGTET</sequence>
<evidence type="ECO:0000313" key="2">
    <source>
        <dbReference type="EMBL" id="ETM43174.1"/>
    </source>
</evidence>
<reference evidence="1" key="1">
    <citation type="submission" date="2013-11" db="EMBL/GenBank/DDBJ databases">
        <title>The Genome Sequence of Phytophthora parasitica CJ02B3.</title>
        <authorList>
            <consortium name="The Broad Institute Genomics Platform"/>
            <person name="Russ C."/>
            <person name="Tyler B."/>
            <person name="Panabieres F."/>
            <person name="Shan W."/>
            <person name="Tripathy S."/>
            <person name="Grunwald N."/>
            <person name="Machado M."/>
            <person name="Johnson C.S."/>
            <person name="Arredondo F."/>
            <person name="Hong C."/>
            <person name="Coffey M."/>
            <person name="Young S.K."/>
            <person name="Zeng Q."/>
            <person name="Gargeya S."/>
            <person name="Fitzgerald M."/>
            <person name="Abouelleil A."/>
            <person name="Alvarado L."/>
            <person name="Chapman S.B."/>
            <person name="Gainer-Dewar J."/>
            <person name="Goldberg J."/>
            <person name="Griggs A."/>
            <person name="Gujja S."/>
            <person name="Hansen M."/>
            <person name="Howarth C."/>
            <person name="Imamovic A."/>
            <person name="Ireland A."/>
            <person name="Larimer J."/>
            <person name="McCowan C."/>
            <person name="Murphy C."/>
            <person name="Pearson M."/>
            <person name="Poon T.W."/>
            <person name="Priest M."/>
            <person name="Roberts A."/>
            <person name="Saif S."/>
            <person name="Shea T."/>
            <person name="Sykes S."/>
            <person name="Wortman J."/>
            <person name="Nusbaum C."/>
            <person name="Birren B."/>
        </authorList>
    </citation>
    <scope>NUCLEOTIDE SEQUENCE [LARGE SCALE GENOMIC DNA]</scope>
    <source>
        <strain evidence="1">CJ02B3</strain>
    </source>
</reference>
<gene>
    <name evidence="2" type="ORF">L914_11331</name>
    <name evidence="1" type="ORF">L915_11493</name>
</gene>
<dbReference type="EMBL" id="KI687035">
    <property type="protein sequence ID" value="ETK83299.1"/>
    <property type="molecule type" value="Genomic_DNA"/>
</dbReference>
<proteinExistence type="predicted"/>
<protein>
    <submittedName>
        <fullName evidence="2">Uncharacterized protein</fullName>
    </submittedName>
</protein>
<evidence type="ECO:0000313" key="1">
    <source>
        <dbReference type="EMBL" id="ETK83299.1"/>
    </source>
</evidence>
<name>W2N623_PHYNI</name>
<organism evidence="2">
    <name type="scientific">Phytophthora nicotianae</name>
    <name type="common">Potato buckeye rot agent</name>
    <name type="synonym">Phytophthora parasitica</name>
    <dbReference type="NCBI Taxonomy" id="4792"/>
    <lineage>
        <taxon>Eukaryota</taxon>
        <taxon>Sar</taxon>
        <taxon>Stramenopiles</taxon>
        <taxon>Oomycota</taxon>
        <taxon>Peronosporomycetes</taxon>
        <taxon>Peronosporales</taxon>
        <taxon>Peronosporaceae</taxon>
        <taxon>Phytophthora</taxon>
    </lineage>
</organism>
<dbReference type="Proteomes" id="UP000053236">
    <property type="component" value="Unassembled WGS sequence"/>
</dbReference>